<sequence length="151" mass="16899">MRETYSTIRHLLHLATELDRACALFLSTHVSITHDEARVLLELGAAQHLLRPGALAKQLNLQPSTLSRVLRNLENRGFIERHRTTEDARSLSLSLTYLGARTAKETEQTLDRFFDGLGKHLGYDDLDGLLNAFQDATDYLSSCCPSCETPS</sequence>
<organism evidence="2 3">
    <name type="scientific">Eggerthella lenta</name>
    <name type="common">Eubacterium lentum</name>
    <dbReference type="NCBI Taxonomy" id="84112"/>
    <lineage>
        <taxon>Bacteria</taxon>
        <taxon>Bacillati</taxon>
        <taxon>Actinomycetota</taxon>
        <taxon>Coriobacteriia</taxon>
        <taxon>Eggerthellales</taxon>
        <taxon>Eggerthellaceae</taxon>
        <taxon>Eggerthella</taxon>
    </lineage>
</organism>
<dbReference type="PANTHER" id="PTHR33164:SF43">
    <property type="entry name" value="HTH-TYPE TRANSCRIPTIONAL REPRESSOR YETL"/>
    <property type="match status" value="1"/>
</dbReference>
<evidence type="ECO:0000259" key="1">
    <source>
        <dbReference type="PROSITE" id="PS50995"/>
    </source>
</evidence>
<evidence type="ECO:0000313" key="3">
    <source>
        <dbReference type="Proteomes" id="UP000253752"/>
    </source>
</evidence>
<dbReference type="InterPro" id="IPR039422">
    <property type="entry name" value="MarR/SlyA-like"/>
</dbReference>
<dbReference type="PRINTS" id="PR00598">
    <property type="entry name" value="HTHMARR"/>
</dbReference>
<dbReference type="PANTHER" id="PTHR33164">
    <property type="entry name" value="TRANSCRIPTIONAL REGULATOR, MARR FAMILY"/>
    <property type="match status" value="1"/>
</dbReference>
<dbReference type="InterPro" id="IPR036388">
    <property type="entry name" value="WH-like_DNA-bd_sf"/>
</dbReference>
<protein>
    <submittedName>
        <fullName evidence="2">MarR family transcriptional regulator</fullName>
    </submittedName>
</protein>
<gene>
    <name evidence="2" type="ORF">C1872_09970</name>
</gene>
<dbReference type="AlphaFoldDB" id="A0A369MRG6"/>
<dbReference type="Gene3D" id="1.10.10.10">
    <property type="entry name" value="Winged helix-like DNA-binding domain superfamily/Winged helix DNA-binding domain"/>
    <property type="match status" value="1"/>
</dbReference>
<name>A0A369MRG6_EGGLN</name>
<dbReference type="InterPro" id="IPR036390">
    <property type="entry name" value="WH_DNA-bd_sf"/>
</dbReference>
<dbReference type="PROSITE" id="PS50995">
    <property type="entry name" value="HTH_MARR_2"/>
    <property type="match status" value="1"/>
</dbReference>
<dbReference type="GO" id="GO:0003700">
    <property type="term" value="F:DNA-binding transcription factor activity"/>
    <property type="evidence" value="ECO:0007669"/>
    <property type="project" value="InterPro"/>
</dbReference>
<accession>A0A369MRG6</accession>
<reference evidence="2 3" key="1">
    <citation type="journal article" date="2018" name="Elife">
        <title>Discovery and characterization of a prevalent human gut bacterial enzyme sufficient for the inactivation of a family of plant toxins.</title>
        <authorList>
            <person name="Koppel N."/>
            <person name="Bisanz J.E."/>
            <person name="Pandelia M.E."/>
            <person name="Turnbaugh P.J."/>
            <person name="Balskus E.P."/>
        </authorList>
    </citation>
    <scope>NUCLEOTIDE SEQUENCE [LARGE SCALE GENOMIC DNA]</scope>
    <source>
        <strain evidence="2 3">MR1 #12</strain>
    </source>
</reference>
<dbReference type="InterPro" id="IPR000835">
    <property type="entry name" value="HTH_MarR-typ"/>
</dbReference>
<feature type="domain" description="HTH marR-type" evidence="1">
    <location>
        <begin position="1"/>
        <end position="135"/>
    </location>
</feature>
<dbReference type="SUPFAM" id="SSF46785">
    <property type="entry name" value="Winged helix' DNA-binding domain"/>
    <property type="match status" value="1"/>
</dbReference>
<dbReference type="SMART" id="SM00347">
    <property type="entry name" value="HTH_MARR"/>
    <property type="match status" value="1"/>
</dbReference>
<proteinExistence type="predicted"/>
<dbReference type="EMBL" id="PPTX01000015">
    <property type="protein sequence ID" value="RDB78470.1"/>
    <property type="molecule type" value="Genomic_DNA"/>
</dbReference>
<comment type="caution">
    <text evidence="2">The sequence shown here is derived from an EMBL/GenBank/DDBJ whole genome shotgun (WGS) entry which is preliminary data.</text>
</comment>
<dbReference type="Pfam" id="PF01047">
    <property type="entry name" value="MarR"/>
    <property type="match status" value="1"/>
</dbReference>
<dbReference type="GO" id="GO:0006950">
    <property type="term" value="P:response to stress"/>
    <property type="evidence" value="ECO:0007669"/>
    <property type="project" value="TreeGrafter"/>
</dbReference>
<evidence type="ECO:0000313" key="2">
    <source>
        <dbReference type="EMBL" id="RDB78470.1"/>
    </source>
</evidence>
<dbReference type="Proteomes" id="UP000253752">
    <property type="component" value="Unassembled WGS sequence"/>
</dbReference>
<dbReference type="RefSeq" id="WP_009305564.1">
    <property type="nucleotide sequence ID" value="NZ_CP021140.1"/>
</dbReference>